<feature type="region of interest" description="Disordered" evidence="1">
    <location>
        <begin position="1"/>
        <end position="41"/>
    </location>
</feature>
<dbReference type="EMBL" id="KA649883">
    <property type="protein sequence ID" value="AFP64512.1"/>
    <property type="molecule type" value="mRNA"/>
</dbReference>
<evidence type="ECO:0000256" key="1">
    <source>
        <dbReference type="SAM" id="MobiDB-lite"/>
    </source>
</evidence>
<dbReference type="AlphaFoldDB" id="T1PPD4"/>
<keyword evidence="2" id="KW-0540">Nuclease</keyword>
<accession>T1PPD4</accession>
<sequence length="147" mass="17293">MDKHVQKVSLDNMNLRSHREQNHQQEKSKKRNPVYIGTSLKDTFGKDNDKCIEEAEKKERDKVKRNRINNKHRESSLKQPRIKYISNDLTLDALRKNDSLDDRSQQLPNHKSPKNYKAWKLKPADKGGGIGERGWIDKWSRFLQAVT</sequence>
<proteinExistence type="evidence at transcript level"/>
<name>T1PPD4_MUSDO</name>
<evidence type="ECO:0000313" key="2">
    <source>
        <dbReference type="EMBL" id="AFP64512.1"/>
    </source>
</evidence>
<protein>
    <submittedName>
        <fullName evidence="2">Endonuclease polyadenylation factor</fullName>
    </submittedName>
</protein>
<keyword evidence="2" id="KW-0378">Hydrolase</keyword>
<keyword evidence="2" id="KW-0255">Endonuclease</keyword>
<feature type="compositionally biased region" description="Basic and acidic residues" evidence="1">
    <location>
        <begin position="17"/>
        <end position="27"/>
    </location>
</feature>
<feature type="region of interest" description="Disordered" evidence="1">
    <location>
        <begin position="58"/>
        <end position="79"/>
    </location>
</feature>
<feature type="compositionally biased region" description="Basic residues" evidence="1">
    <location>
        <begin position="111"/>
        <end position="120"/>
    </location>
</feature>
<dbReference type="GO" id="GO:0004519">
    <property type="term" value="F:endonuclease activity"/>
    <property type="evidence" value="ECO:0007669"/>
    <property type="project" value="UniProtKB-KW"/>
</dbReference>
<feature type="region of interest" description="Disordered" evidence="1">
    <location>
        <begin position="96"/>
        <end position="123"/>
    </location>
</feature>
<reference evidence="2" key="1">
    <citation type="submission" date="2012-08" db="EMBL/GenBank/DDBJ databases">
        <title>Transcriptome of adult Musca domestica launches a platform for comparative house fly gene expression and characterization of differential gene expression among resistant and susceptible house flies.</title>
        <authorList>
            <person name="Liu N."/>
            <person name="Zhang L."/>
            <person name="Li M."/>
            <person name="Reid W."/>
        </authorList>
    </citation>
    <scope>NUCLEOTIDE SEQUENCE</scope>
    <source>
        <strain evidence="2">ALHF</strain>
        <tissue evidence="2">Whole body</tissue>
    </source>
</reference>
<organism evidence="2">
    <name type="scientific">Musca domestica</name>
    <name type="common">House fly</name>
    <dbReference type="NCBI Taxonomy" id="7370"/>
    <lineage>
        <taxon>Eukaryota</taxon>
        <taxon>Metazoa</taxon>
        <taxon>Ecdysozoa</taxon>
        <taxon>Arthropoda</taxon>
        <taxon>Hexapoda</taxon>
        <taxon>Insecta</taxon>
        <taxon>Pterygota</taxon>
        <taxon>Neoptera</taxon>
        <taxon>Endopterygota</taxon>
        <taxon>Diptera</taxon>
        <taxon>Brachycera</taxon>
        <taxon>Muscomorpha</taxon>
        <taxon>Muscoidea</taxon>
        <taxon>Muscidae</taxon>
        <taxon>Musca</taxon>
    </lineage>
</organism>